<dbReference type="RefSeq" id="WP_320314467.1">
    <property type="nucleotide sequence ID" value="NZ_JAVIKH010000020.1"/>
</dbReference>
<evidence type="ECO:0000313" key="2">
    <source>
        <dbReference type="Proteomes" id="UP001279681"/>
    </source>
</evidence>
<evidence type="ECO:0000313" key="1">
    <source>
        <dbReference type="EMBL" id="MDX8337113.1"/>
    </source>
</evidence>
<reference evidence="2" key="1">
    <citation type="submission" date="2023-07" db="EMBL/GenBank/DDBJ databases">
        <authorList>
            <person name="Colorado M.A."/>
            <person name="Villamil L.M."/>
            <person name="Melo J.F."/>
            <person name="Rodriguez J.A."/>
            <person name="Ruiz R.Y."/>
        </authorList>
    </citation>
    <scope>NUCLEOTIDE SEQUENCE [LARGE SCALE GENOMIC DNA]</scope>
    <source>
        <strain evidence="2">C33</strain>
    </source>
</reference>
<keyword evidence="2" id="KW-1185">Reference proteome</keyword>
<protein>
    <submittedName>
        <fullName evidence="1">Uncharacterized protein</fullName>
    </submittedName>
</protein>
<accession>A0ABU4WC43</accession>
<sequence length="148" mass="17808">MSIKMLEDKVFTEEFLGEVIYSYNKRAKNYRDIKRELKEKDKKISAEDKEIEYYKRKSFMINLLCEPKEIHTINGERFIWVVLGKRDFHIFPNEYCEDIKELKHLPHRILHNFETKGASEEVLISEEIADITYEIIKSLDFEIIDELS</sequence>
<comment type="caution">
    <text evidence="1">The sequence shown here is derived from an EMBL/GenBank/DDBJ whole genome shotgun (WGS) entry which is preliminary data.</text>
</comment>
<proteinExistence type="predicted"/>
<organism evidence="1 2">
    <name type="scientific">Candidatus Cetobacterium colombiensis</name>
    <dbReference type="NCBI Taxonomy" id="3073100"/>
    <lineage>
        <taxon>Bacteria</taxon>
        <taxon>Fusobacteriati</taxon>
        <taxon>Fusobacteriota</taxon>
        <taxon>Fusobacteriia</taxon>
        <taxon>Fusobacteriales</taxon>
        <taxon>Fusobacteriaceae</taxon>
        <taxon>Cetobacterium</taxon>
    </lineage>
</organism>
<name>A0ABU4WC43_9FUSO</name>
<dbReference type="Proteomes" id="UP001279681">
    <property type="component" value="Unassembled WGS sequence"/>
</dbReference>
<dbReference type="EMBL" id="JAVIKH010000020">
    <property type="protein sequence ID" value="MDX8337113.1"/>
    <property type="molecule type" value="Genomic_DNA"/>
</dbReference>
<gene>
    <name evidence="1" type="ORF">RFV38_11535</name>
</gene>